<keyword evidence="2" id="KW-0813">Transport</keyword>
<evidence type="ECO:0000313" key="9">
    <source>
        <dbReference type="Proteomes" id="UP001281656"/>
    </source>
</evidence>
<keyword evidence="5 7" id="KW-1133">Transmembrane helix</keyword>
<feature type="transmembrane region" description="Helical" evidence="7">
    <location>
        <begin position="362"/>
        <end position="383"/>
    </location>
</feature>
<feature type="transmembrane region" description="Helical" evidence="7">
    <location>
        <begin position="240"/>
        <end position="268"/>
    </location>
</feature>
<feature type="transmembrane region" description="Helical" evidence="7">
    <location>
        <begin position="95"/>
        <end position="116"/>
    </location>
</feature>
<name>A0ABU4JV01_9CLOT</name>
<dbReference type="Proteomes" id="UP001281656">
    <property type="component" value="Unassembled WGS sequence"/>
</dbReference>
<dbReference type="CDD" id="cd13134">
    <property type="entry name" value="MATE_like_8"/>
    <property type="match status" value="1"/>
</dbReference>
<organism evidence="8 9">
    <name type="scientific">Clostridium tanneri</name>
    <dbReference type="NCBI Taxonomy" id="3037988"/>
    <lineage>
        <taxon>Bacteria</taxon>
        <taxon>Bacillati</taxon>
        <taxon>Bacillota</taxon>
        <taxon>Clostridia</taxon>
        <taxon>Eubacteriales</taxon>
        <taxon>Clostridiaceae</taxon>
        <taxon>Clostridium</taxon>
    </lineage>
</organism>
<feature type="transmembrane region" description="Helical" evidence="7">
    <location>
        <begin position="200"/>
        <end position="220"/>
    </location>
</feature>
<sequence>MKRLFGGLFNDSSFYRNLLKIALPIIIQNFIASSLNMIDTVIVGKLGETELASVGIANQFMVLFNIIAFGMFSGSGIFISQFWGKRDVKNIKKVAAVSLTSGVILAIIFTTIALSIPRSIISIFNTDPEVLNLGSQFLRIACLSYIFSAITFSFSMGSRYIEKAFTPMIVSAIALLCNTFLNYVLVFGKFGAPALGVRGSAIATVIARIIEMIIMVTYVYKTNNELAARISDLKKVTKDFALRMLKTTIPVVLNEACWGLGVVVYSIAYGRIGTQAMASVQISNTIQNLFMVLTFGVASSATVMIGKKIGAGDEETGKIYAKKFSIIASIIGVVLGGILALSAPGILSFFKVSENVVHDSLMILYINSAILVIKMFNIILVVGILRGGGDTKFSFIAEACTMWGIGVPLSFIGALVLKWPVYLVFALIAVEEVVKCIIGITRLVSNRWVRNVIKNM</sequence>
<keyword evidence="6 7" id="KW-0472">Membrane</keyword>
<feature type="transmembrane region" description="Helical" evidence="7">
    <location>
        <begin position="395"/>
        <end position="416"/>
    </location>
</feature>
<dbReference type="PANTHER" id="PTHR42925:SF2">
    <property type="entry name" value="NA+ DRIVEN MULTIDRUG EFFLUX PUMP"/>
    <property type="match status" value="1"/>
</dbReference>
<evidence type="ECO:0000256" key="7">
    <source>
        <dbReference type="SAM" id="Phobius"/>
    </source>
</evidence>
<protein>
    <submittedName>
        <fullName evidence="8">MATE family efflux transporter</fullName>
    </submittedName>
</protein>
<dbReference type="RefSeq" id="WP_318798362.1">
    <property type="nucleotide sequence ID" value="NZ_JARUJP010000014.1"/>
</dbReference>
<gene>
    <name evidence="8" type="ORF">P8V03_12575</name>
</gene>
<accession>A0ABU4JV01</accession>
<proteinExistence type="predicted"/>
<dbReference type="Pfam" id="PF01554">
    <property type="entry name" value="MatE"/>
    <property type="match status" value="2"/>
</dbReference>
<keyword evidence="4 7" id="KW-0812">Transmembrane</keyword>
<dbReference type="InterPro" id="IPR047135">
    <property type="entry name" value="YsiQ"/>
</dbReference>
<keyword evidence="9" id="KW-1185">Reference proteome</keyword>
<keyword evidence="3" id="KW-1003">Cell membrane</keyword>
<evidence type="ECO:0000256" key="6">
    <source>
        <dbReference type="ARBA" id="ARBA00023136"/>
    </source>
</evidence>
<feature type="transmembrane region" description="Helical" evidence="7">
    <location>
        <begin position="21"/>
        <end position="42"/>
    </location>
</feature>
<feature type="transmembrane region" description="Helical" evidence="7">
    <location>
        <begin position="62"/>
        <end position="83"/>
    </location>
</feature>
<dbReference type="NCBIfam" id="TIGR00797">
    <property type="entry name" value="matE"/>
    <property type="match status" value="1"/>
</dbReference>
<evidence type="ECO:0000256" key="4">
    <source>
        <dbReference type="ARBA" id="ARBA00022692"/>
    </source>
</evidence>
<evidence type="ECO:0000256" key="3">
    <source>
        <dbReference type="ARBA" id="ARBA00022475"/>
    </source>
</evidence>
<evidence type="ECO:0000256" key="5">
    <source>
        <dbReference type="ARBA" id="ARBA00022989"/>
    </source>
</evidence>
<dbReference type="InterPro" id="IPR002528">
    <property type="entry name" value="MATE_fam"/>
</dbReference>
<feature type="transmembrane region" description="Helical" evidence="7">
    <location>
        <begin position="136"/>
        <end position="156"/>
    </location>
</feature>
<dbReference type="PIRSF" id="PIRSF006603">
    <property type="entry name" value="DinF"/>
    <property type="match status" value="1"/>
</dbReference>
<evidence type="ECO:0000313" key="8">
    <source>
        <dbReference type="EMBL" id="MDW8801984.1"/>
    </source>
</evidence>
<dbReference type="InterPro" id="IPR048279">
    <property type="entry name" value="MdtK-like"/>
</dbReference>
<comment type="caution">
    <text evidence="8">The sequence shown here is derived from an EMBL/GenBank/DDBJ whole genome shotgun (WGS) entry which is preliminary data.</text>
</comment>
<dbReference type="EMBL" id="JARUJP010000014">
    <property type="protein sequence ID" value="MDW8801984.1"/>
    <property type="molecule type" value="Genomic_DNA"/>
</dbReference>
<feature type="transmembrane region" description="Helical" evidence="7">
    <location>
        <begin position="422"/>
        <end position="444"/>
    </location>
</feature>
<evidence type="ECO:0000256" key="1">
    <source>
        <dbReference type="ARBA" id="ARBA00004651"/>
    </source>
</evidence>
<feature type="transmembrane region" description="Helical" evidence="7">
    <location>
        <begin position="326"/>
        <end position="350"/>
    </location>
</feature>
<dbReference type="PANTHER" id="PTHR42925">
    <property type="entry name" value="MULTIDRUG AND TOXIN EFFLUX PROTEIN MATE FAMILY"/>
    <property type="match status" value="1"/>
</dbReference>
<reference evidence="8 9" key="1">
    <citation type="submission" date="2023-04" db="EMBL/GenBank/DDBJ databases">
        <title>Clostridium tannerae sp. nov., isolated from the fecal material of an alpaca.</title>
        <authorList>
            <person name="Miller S."/>
            <person name="Hendry M."/>
            <person name="King J."/>
            <person name="Sankaranarayanan K."/>
            <person name="Lawson P.A."/>
        </authorList>
    </citation>
    <scope>NUCLEOTIDE SEQUENCE [LARGE SCALE GENOMIC DNA]</scope>
    <source>
        <strain evidence="8 9">A1-XYC3</strain>
    </source>
</reference>
<feature type="transmembrane region" description="Helical" evidence="7">
    <location>
        <begin position="168"/>
        <end position="188"/>
    </location>
</feature>
<feature type="transmembrane region" description="Helical" evidence="7">
    <location>
        <begin position="288"/>
        <end position="306"/>
    </location>
</feature>
<comment type="subcellular location">
    <subcellularLocation>
        <location evidence="1">Cell membrane</location>
        <topology evidence="1">Multi-pass membrane protein</topology>
    </subcellularLocation>
</comment>
<evidence type="ECO:0000256" key="2">
    <source>
        <dbReference type="ARBA" id="ARBA00022448"/>
    </source>
</evidence>